<reference evidence="1 2" key="1">
    <citation type="journal article" date="2024" name="Plant Biotechnol. J.">
        <title>Dendrobium thyrsiflorum genome and its molecular insights into genes involved in important horticultural traits.</title>
        <authorList>
            <person name="Chen B."/>
            <person name="Wang J.Y."/>
            <person name="Zheng P.J."/>
            <person name="Li K.L."/>
            <person name="Liang Y.M."/>
            <person name="Chen X.F."/>
            <person name="Zhang C."/>
            <person name="Zhao X."/>
            <person name="He X."/>
            <person name="Zhang G.Q."/>
            <person name="Liu Z.J."/>
            <person name="Xu Q."/>
        </authorList>
    </citation>
    <scope>NUCLEOTIDE SEQUENCE [LARGE SCALE GENOMIC DNA]</scope>
    <source>
        <strain evidence="1">GZMU011</strain>
    </source>
</reference>
<keyword evidence="2" id="KW-1185">Reference proteome</keyword>
<accession>A0ABD0VUL1</accession>
<comment type="caution">
    <text evidence="1">The sequence shown here is derived from an EMBL/GenBank/DDBJ whole genome shotgun (WGS) entry which is preliminary data.</text>
</comment>
<organism evidence="1 2">
    <name type="scientific">Dendrobium thyrsiflorum</name>
    <name type="common">Pinecone-like raceme dendrobium</name>
    <name type="synonym">Orchid</name>
    <dbReference type="NCBI Taxonomy" id="117978"/>
    <lineage>
        <taxon>Eukaryota</taxon>
        <taxon>Viridiplantae</taxon>
        <taxon>Streptophyta</taxon>
        <taxon>Embryophyta</taxon>
        <taxon>Tracheophyta</taxon>
        <taxon>Spermatophyta</taxon>
        <taxon>Magnoliopsida</taxon>
        <taxon>Liliopsida</taxon>
        <taxon>Asparagales</taxon>
        <taxon>Orchidaceae</taxon>
        <taxon>Epidendroideae</taxon>
        <taxon>Malaxideae</taxon>
        <taxon>Dendrobiinae</taxon>
        <taxon>Dendrobium</taxon>
    </lineage>
</organism>
<gene>
    <name evidence="1" type="ORF">M5K25_002422</name>
</gene>
<evidence type="ECO:0000313" key="1">
    <source>
        <dbReference type="EMBL" id="KAL0926211.1"/>
    </source>
</evidence>
<evidence type="ECO:0000313" key="2">
    <source>
        <dbReference type="Proteomes" id="UP001552299"/>
    </source>
</evidence>
<name>A0ABD0VUL1_DENTH</name>
<dbReference type="Proteomes" id="UP001552299">
    <property type="component" value="Unassembled WGS sequence"/>
</dbReference>
<sequence length="158" mass="18006">MTYLYNFNRQITQLVNSCTNITSETNALKINITSETSSIYAAIKVLEQTTETCNYICSTKLLEDPMKREVFMSICPDRREYLNLINETNGLESYYKGIQAIFVDLLHDLECAHGLHGSSRTTKTEENGFNQEAQDGEGAEEMIHSREQITDALMDEMN</sequence>
<dbReference type="AlphaFoldDB" id="A0ABD0VUL1"/>
<protein>
    <submittedName>
        <fullName evidence="1">Uncharacterized protein</fullName>
    </submittedName>
</protein>
<proteinExistence type="predicted"/>
<dbReference type="EMBL" id="JANQDX010000003">
    <property type="protein sequence ID" value="KAL0926211.1"/>
    <property type="molecule type" value="Genomic_DNA"/>
</dbReference>